<sequence>MGETQNVSPPNLPPKKSKSDRGVRKDVRPPFARVSLTTFLNLLAAGLLAVLAWYIYHATSLALGMVRDSQPGSMNPFWPLGFSFGSKSHIGSGSRKKGDGMDESMVEVRIAALAEELGMGKDSDLAVAIAEAVREYVPPASLSALSARAQETGGSRIINALRNEDQEGEESRAGSVRETLGKVVGMDDTPGADLD</sequence>
<proteinExistence type="predicted"/>
<keyword evidence="2" id="KW-1185">Reference proteome</keyword>
<evidence type="ECO:0000313" key="1">
    <source>
        <dbReference type="EMBL" id="KAI0032599.1"/>
    </source>
</evidence>
<gene>
    <name evidence="1" type="ORF">K488DRAFT_85705</name>
</gene>
<accession>A0ACB8QL59</accession>
<reference evidence="1" key="2">
    <citation type="journal article" date="2022" name="New Phytol.">
        <title>Evolutionary transition to the ectomycorrhizal habit in the genomes of a hyperdiverse lineage of mushroom-forming fungi.</title>
        <authorList>
            <person name="Looney B."/>
            <person name="Miyauchi S."/>
            <person name="Morin E."/>
            <person name="Drula E."/>
            <person name="Courty P.E."/>
            <person name="Kohler A."/>
            <person name="Kuo A."/>
            <person name="LaButti K."/>
            <person name="Pangilinan J."/>
            <person name="Lipzen A."/>
            <person name="Riley R."/>
            <person name="Andreopoulos W."/>
            <person name="He G."/>
            <person name="Johnson J."/>
            <person name="Nolan M."/>
            <person name="Tritt A."/>
            <person name="Barry K.W."/>
            <person name="Grigoriev I.V."/>
            <person name="Nagy L.G."/>
            <person name="Hibbett D."/>
            <person name="Henrissat B."/>
            <person name="Matheny P.B."/>
            <person name="Labbe J."/>
            <person name="Martin F.M."/>
        </authorList>
    </citation>
    <scope>NUCLEOTIDE SEQUENCE</scope>
    <source>
        <strain evidence="1">EC-137</strain>
    </source>
</reference>
<organism evidence="1 2">
    <name type="scientific">Vararia minispora EC-137</name>
    <dbReference type="NCBI Taxonomy" id="1314806"/>
    <lineage>
        <taxon>Eukaryota</taxon>
        <taxon>Fungi</taxon>
        <taxon>Dikarya</taxon>
        <taxon>Basidiomycota</taxon>
        <taxon>Agaricomycotina</taxon>
        <taxon>Agaricomycetes</taxon>
        <taxon>Russulales</taxon>
        <taxon>Lachnocladiaceae</taxon>
        <taxon>Vararia</taxon>
    </lineage>
</organism>
<dbReference type="EMBL" id="MU273541">
    <property type="protein sequence ID" value="KAI0032599.1"/>
    <property type="molecule type" value="Genomic_DNA"/>
</dbReference>
<reference evidence="1" key="1">
    <citation type="submission" date="2021-02" db="EMBL/GenBank/DDBJ databases">
        <authorList>
            <consortium name="DOE Joint Genome Institute"/>
            <person name="Ahrendt S."/>
            <person name="Looney B.P."/>
            <person name="Miyauchi S."/>
            <person name="Morin E."/>
            <person name="Drula E."/>
            <person name="Courty P.E."/>
            <person name="Chicoki N."/>
            <person name="Fauchery L."/>
            <person name="Kohler A."/>
            <person name="Kuo A."/>
            <person name="Labutti K."/>
            <person name="Pangilinan J."/>
            <person name="Lipzen A."/>
            <person name="Riley R."/>
            <person name="Andreopoulos W."/>
            <person name="He G."/>
            <person name="Johnson J."/>
            <person name="Barry K.W."/>
            <person name="Grigoriev I.V."/>
            <person name="Nagy L."/>
            <person name="Hibbett D."/>
            <person name="Henrissat B."/>
            <person name="Matheny P.B."/>
            <person name="Labbe J."/>
            <person name="Martin F."/>
        </authorList>
    </citation>
    <scope>NUCLEOTIDE SEQUENCE</scope>
    <source>
        <strain evidence="1">EC-137</strain>
    </source>
</reference>
<dbReference type="Proteomes" id="UP000814128">
    <property type="component" value="Unassembled WGS sequence"/>
</dbReference>
<protein>
    <submittedName>
        <fullName evidence="1">Uncharacterized protein</fullName>
    </submittedName>
</protein>
<comment type="caution">
    <text evidence="1">The sequence shown here is derived from an EMBL/GenBank/DDBJ whole genome shotgun (WGS) entry which is preliminary data.</text>
</comment>
<evidence type="ECO:0000313" key="2">
    <source>
        <dbReference type="Proteomes" id="UP000814128"/>
    </source>
</evidence>
<name>A0ACB8QL59_9AGAM</name>